<dbReference type="Pfam" id="PF00069">
    <property type="entry name" value="Pkinase"/>
    <property type="match status" value="1"/>
</dbReference>
<sequence>MSVMNISDGKFMDLNDEKRAFLELNVFKGKILKPLKGRGGLIYIVERNCIPKFVAYKTTQEFERLDISSIRVESIVNIEREAGNWFRYSNHPLLITPFSVTLVNNFPIICMPCCNGDLSVFTRSKQKFTSVIFLSLQIIKGLIEANKAGLKHHQDLKPENILYIDLSEKFINYPPIDVDPFLRYSVRIADFGVANAYLNGHPGGTNVYKAPEQYDIELFSGCFEPDIFAVGIIIAELFQGYHPAALDKDKDKRIRNWKGKKLKRWALSGIRNYKAAESDNEVSLIKLIDEMLSPNPSLRPSFESCYSVLSEILRLSDAKSFEFLDALISHYDRISNISGIQGRLFNLINLSKIKSQLTSILEEISFELDTLMSTNIYNAKQMIAIFHYAKALYIISHNNGVKEFHALMMSAFESIVYFLLEHPEDITSSQLYPVIDNSISIGSDFESSAEVFNESLKILSFLNYAGELNILIRNSTDNVVKAFVIFGIAQDLRLAHRHDEAYQKLSELRLLIPINSKFEEVFAHWEKEIVLWSKFNHLTEDE</sequence>
<dbReference type="EMBL" id="DABGKZ010000056">
    <property type="protein sequence ID" value="HAJ5152858.1"/>
    <property type="molecule type" value="Genomic_DNA"/>
</dbReference>
<dbReference type="GO" id="GO:0005737">
    <property type="term" value="C:cytoplasm"/>
    <property type="evidence" value="ECO:0007669"/>
    <property type="project" value="TreeGrafter"/>
</dbReference>
<evidence type="ECO:0000256" key="4">
    <source>
        <dbReference type="ARBA" id="ARBA00022840"/>
    </source>
</evidence>
<reference evidence="6" key="2">
    <citation type="submission" date="2019-11" db="EMBL/GenBank/DDBJ databases">
        <authorList>
            <consortium name="NCBI Pathogen Detection Project"/>
        </authorList>
    </citation>
    <scope>NUCLEOTIDE SEQUENCE</scope>
    <source>
        <strain evidence="6">Ecoli[ST-219]</strain>
    </source>
</reference>
<comment type="caution">
    <text evidence="6">The sequence shown here is derived from an EMBL/GenBank/DDBJ whole genome shotgun (WGS) entry which is preliminary data.</text>
</comment>
<dbReference type="InterPro" id="IPR050339">
    <property type="entry name" value="CC_SR_Kinase"/>
</dbReference>
<protein>
    <recommendedName>
        <fullName evidence="5">Protein kinase domain-containing protein</fullName>
    </recommendedName>
</protein>
<dbReference type="GO" id="GO:0004672">
    <property type="term" value="F:protein kinase activity"/>
    <property type="evidence" value="ECO:0007669"/>
    <property type="project" value="InterPro"/>
</dbReference>
<dbReference type="InterPro" id="IPR011009">
    <property type="entry name" value="Kinase-like_dom_sf"/>
</dbReference>
<evidence type="ECO:0000256" key="2">
    <source>
        <dbReference type="ARBA" id="ARBA00022741"/>
    </source>
</evidence>
<dbReference type="Proteomes" id="UP000840371">
    <property type="component" value="Unassembled WGS sequence"/>
</dbReference>
<gene>
    <name evidence="6" type="ORF">HLZ50_22925</name>
</gene>
<dbReference type="PROSITE" id="PS50011">
    <property type="entry name" value="PROTEIN_KINASE_DOM"/>
    <property type="match status" value="1"/>
</dbReference>
<keyword evidence="2" id="KW-0547">Nucleotide-binding</keyword>
<evidence type="ECO:0000313" key="6">
    <source>
        <dbReference type="EMBL" id="HAJ5152858.1"/>
    </source>
</evidence>
<feature type="domain" description="Protein kinase" evidence="5">
    <location>
        <begin position="1"/>
        <end position="313"/>
    </location>
</feature>
<evidence type="ECO:0000259" key="5">
    <source>
        <dbReference type="PROSITE" id="PS50011"/>
    </source>
</evidence>
<keyword evidence="3" id="KW-0418">Kinase</keyword>
<dbReference type="SUPFAM" id="SSF56112">
    <property type="entry name" value="Protein kinase-like (PK-like)"/>
    <property type="match status" value="1"/>
</dbReference>
<organism evidence="6">
    <name type="scientific">Escherichia coli</name>
    <dbReference type="NCBI Taxonomy" id="562"/>
    <lineage>
        <taxon>Bacteria</taxon>
        <taxon>Pseudomonadati</taxon>
        <taxon>Pseudomonadota</taxon>
        <taxon>Gammaproteobacteria</taxon>
        <taxon>Enterobacterales</taxon>
        <taxon>Enterobacteriaceae</taxon>
        <taxon>Escherichia</taxon>
    </lineage>
</organism>
<dbReference type="SMART" id="SM00220">
    <property type="entry name" value="S_TKc"/>
    <property type="match status" value="1"/>
</dbReference>
<keyword evidence="1" id="KW-0808">Transferase</keyword>
<reference evidence="6" key="1">
    <citation type="journal article" date="2018" name="Genome Biol.">
        <title>SKESA: strategic k-mer extension for scrupulous assemblies.</title>
        <authorList>
            <person name="Souvorov A."/>
            <person name="Agarwala R."/>
            <person name="Lipman D.J."/>
        </authorList>
    </citation>
    <scope>NUCLEOTIDE SEQUENCE [LARGE SCALE GENOMIC DNA]</scope>
    <source>
        <strain evidence="6">Ecoli[ST-219]</strain>
        <strain>ecoli[ST-219]</strain>
    </source>
</reference>
<evidence type="ECO:0000256" key="1">
    <source>
        <dbReference type="ARBA" id="ARBA00022679"/>
    </source>
</evidence>
<dbReference type="InterPro" id="IPR000719">
    <property type="entry name" value="Prot_kinase_dom"/>
</dbReference>
<name>A0A7B3IKC0_ECOLX</name>
<dbReference type="AlphaFoldDB" id="A0A7B3IKC0"/>
<proteinExistence type="predicted"/>
<dbReference type="PANTHER" id="PTHR11042">
    <property type="entry name" value="EUKARYOTIC TRANSLATION INITIATION FACTOR 2-ALPHA KINASE EIF2-ALPHA KINASE -RELATED"/>
    <property type="match status" value="1"/>
</dbReference>
<keyword evidence="4" id="KW-0067">ATP-binding</keyword>
<accession>A0A7B3IKC0</accession>
<evidence type="ECO:0000256" key="3">
    <source>
        <dbReference type="ARBA" id="ARBA00022777"/>
    </source>
</evidence>
<dbReference type="Gene3D" id="1.10.510.10">
    <property type="entry name" value="Transferase(Phosphotransferase) domain 1"/>
    <property type="match status" value="1"/>
</dbReference>
<dbReference type="GO" id="GO:0005524">
    <property type="term" value="F:ATP binding"/>
    <property type="evidence" value="ECO:0007669"/>
    <property type="project" value="UniProtKB-KW"/>
</dbReference>